<feature type="domain" description="Integrase catalytic" evidence="2">
    <location>
        <begin position="150"/>
        <end position="324"/>
    </location>
</feature>
<name>A0A2N3VHM8_9NOCA</name>
<dbReference type="SUPFAM" id="SSF53098">
    <property type="entry name" value="Ribonuclease H-like"/>
    <property type="match status" value="1"/>
</dbReference>
<dbReference type="Pfam" id="PF13683">
    <property type="entry name" value="rve_3"/>
    <property type="match status" value="1"/>
</dbReference>
<dbReference type="NCBIfam" id="NF033577">
    <property type="entry name" value="transpos_IS481"/>
    <property type="match status" value="1"/>
</dbReference>
<keyword evidence="4" id="KW-1185">Reference proteome</keyword>
<dbReference type="EMBL" id="PJMW01000002">
    <property type="protein sequence ID" value="PKV81095.1"/>
    <property type="molecule type" value="Genomic_DNA"/>
</dbReference>
<dbReference type="OrthoDB" id="568335at2"/>
<dbReference type="Proteomes" id="UP000233766">
    <property type="component" value="Unassembled WGS sequence"/>
</dbReference>
<reference evidence="3 4" key="1">
    <citation type="submission" date="2017-12" db="EMBL/GenBank/DDBJ databases">
        <title>Sequencing the genomes of 1000 Actinobacteria strains.</title>
        <authorList>
            <person name="Klenk H.-P."/>
        </authorList>
    </citation>
    <scope>NUCLEOTIDE SEQUENCE [LARGE SCALE GENOMIC DNA]</scope>
    <source>
        <strain evidence="3 4">DSM 44489</strain>
    </source>
</reference>
<dbReference type="PROSITE" id="PS50994">
    <property type="entry name" value="INTEGRASE"/>
    <property type="match status" value="1"/>
</dbReference>
<protein>
    <submittedName>
        <fullName evidence="3">Transposase</fullName>
    </submittedName>
</protein>
<dbReference type="PANTHER" id="PTHR35004:SF6">
    <property type="entry name" value="TRANSPOSASE"/>
    <property type="match status" value="1"/>
</dbReference>
<accession>A0A2N3VHM8</accession>
<dbReference type="InterPro" id="IPR009057">
    <property type="entry name" value="Homeodomain-like_sf"/>
</dbReference>
<comment type="caution">
    <text evidence="3">The sequence shown here is derived from an EMBL/GenBank/DDBJ whole genome shotgun (WGS) entry which is preliminary data.</text>
</comment>
<sequence>MTHRNAPLSVEGRRRLVQRCQNRPIAHVAAEMGISRACASKWVNRHRRHGDLGLLDRSSTPHRQPTATDAAVVVRIEDLRRTYKWAAARIAFELQVEGIVISRRTVSRHLAALGLSRRRFIDPDGAANRQPRRIVARRPGHMIHVDVKKVGRIPDGGGWRAHGRGSEEAKDANRHKRTKGRGGYVYLHSAVDGHTRLAYTEALDNEKAVTAVAFLHRARIWFAAHGITRIERVVTDNGACYRAGAFARALLGSRHQRIAPYTPRHNGKVERYNRIISEEFLYARTWTSEKQRADALAVWNIHYNYHRPHGAVGGRPPAARVQHGVTNVTASYS</sequence>
<dbReference type="InterPro" id="IPR012337">
    <property type="entry name" value="RNaseH-like_sf"/>
</dbReference>
<proteinExistence type="predicted"/>
<feature type="region of interest" description="Disordered" evidence="1">
    <location>
        <begin position="156"/>
        <end position="177"/>
    </location>
</feature>
<dbReference type="GO" id="GO:0003676">
    <property type="term" value="F:nucleic acid binding"/>
    <property type="evidence" value="ECO:0007669"/>
    <property type="project" value="InterPro"/>
</dbReference>
<dbReference type="GO" id="GO:0015074">
    <property type="term" value="P:DNA integration"/>
    <property type="evidence" value="ECO:0007669"/>
    <property type="project" value="InterPro"/>
</dbReference>
<dbReference type="RefSeq" id="WP_101466910.1">
    <property type="nucleotide sequence ID" value="NZ_PJMW01000002.1"/>
</dbReference>
<dbReference type="Gene3D" id="3.30.420.10">
    <property type="entry name" value="Ribonuclease H-like superfamily/Ribonuclease H"/>
    <property type="match status" value="1"/>
</dbReference>
<dbReference type="AlphaFoldDB" id="A0A2N3VHM8"/>
<dbReference type="PANTHER" id="PTHR35004">
    <property type="entry name" value="TRANSPOSASE RV3428C-RELATED"/>
    <property type="match status" value="1"/>
</dbReference>
<organism evidence="3 4">
    <name type="scientific">Nocardia fluminea</name>
    <dbReference type="NCBI Taxonomy" id="134984"/>
    <lineage>
        <taxon>Bacteria</taxon>
        <taxon>Bacillati</taxon>
        <taxon>Actinomycetota</taxon>
        <taxon>Actinomycetes</taxon>
        <taxon>Mycobacteriales</taxon>
        <taxon>Nocardiaceae</taxon>
        <taxon>Nocardia</taxon>
    </lineage>
</organism>
<evidence type="ECO:0000313" key="3">
    <source>
        <dbReference type="EMBL" id="PKV81095.1"/>
    </source>
</evidence>
<dbReference type="Pfam" id="PF13565">
    <property type="entry name" value="HTH_32"/>
    <property type="match status" value="1"/>
</dbReference>
<dbReference type="InterPro" id="IPR047656">
    <property type="entry name" value="IS481-like_transpos"/>
</dbReference>
<evidence type="ECO:0000313" key="4">
    <source>
        <dbReference type="Proteomes" id="UP000233766"/>
    </source>
</evidence>
<evidence type="ECO:0000256" key="1">
    <source>
        <dbReference type="SAM" id="MobiDB-lite"/>
    </source>
</evidence>
<gene>
    <name evidence="3" type="ORF">ATK86_5549</name>
</gene>
<evidence type="ECO:0000259" key="2">
    <source>
        <dbReference type="PROSITE" id="PS50994"/>
    </source>
</evidence>
<dbReference type="InterPro" id="IPR036397">
    <property type="entry name" value="RNaseH_sf"/>
</dbReference>
<dbReference type="SUPFAM" id="SSF46689">
    <property type="entry name" value="Homeodomain-like"/>
    <property type="match status" value="1"/>
</dbReference>
<dbReference type="InterPro" id="IPR001584">
    <property type="entry name" value="Integrase_cat-core"/>
</dbReference>